<feature type="domain" description="PepSY" evidence="2">
    <location>
        <begin position="7"/>
        <end position="76"/>
    </location>
</feature>
<dbReference type="InterPro" id="IPR025711">
    <property type="entry name" value="PepSY"/>
</dbReference>
<protein>
    <submittedName>
        <fullName evidence="3">PepSY domain-containing protein</fullName>
    </submittedName>
</protein>
<feature type="chain" id="PRO_5032843823" evidence="1">
    <location>
        <begin position="22"/>
        <end position="140"/>
    </location>
</feature>
<evidence type="ECO:0000259" key="2">
    <source>
        <dbReference type="Pfam" id="PF13670"/>
    </source>
</evidence>
<dbReference type="EMBL" id="CP063656">
    <property type="protein sequence ID" value="QOW18850.1"/>
    <property type="molecule type" value="Genomic_DNA"/>
</dbReference>
<keyword evidence="4" id="KW-1185">Reference proteome</keyword>
<accession>A0A7S6UEK6</accession>
<name>A0A7S6UEK6_9GAMM</name>
<gene>
    <name evidence="3" type="ORF">INQ41_09190</name>
</gene>
<dbReference type="RefSeq" id="WP_193983853.1">
    <property type="nucleotide sequence ID" value="NZ_CP063656.1"/>
</dbReference>
<evidence type="ECO:0000313" key="3">
    <source>
        <dbReference type="EMBL" id="QOW18850.1"/>
    </source>
</evidence>
<keyword evidence="1" id="KW-0732">Signal</keyword>
<feature type="domain" description="PepSY" evidence="2">
    <location>
        <begin position="82"/>
        <end position="136"/>
    </location>
</feature>
<feature type="signal peptide" evidence="1">
    <location>
        <begin position="1"/>
        <end position="21"/>
    </location>
</feature>
<evidence type="ECO:0000313" key="4">
    <source>
        <dbReference type="Proteomes" id="UP000594059"/>
    </source>
</evidence>
<dbReference type="Pfam" id="PF13670">
    <property type="entry name" value="PepSY_2"/>
    <property type="match status" value="2"/>
</dbReference>
<dbReference type="AlphaFoldDB" id="A0A7S6UEK6"/>
<organism evidence="3 4">
    <name type="scientific">Novilysobacter ciconiae</name>
    <dbReference type="NCBI Taxonomy" id="2781022"/>
    <lineage>
        <taxon>Bacteria</taxon>
        <taxon>Pseudomonadati</taxon>
        <taxon>Pseudomonadota</taxon>
        <taxon>Gammaproteobacteria</taxon>
        <taxon>Lysobacterales</taxon>
        <taxon>Lysobacteraceae</taxon>
        <taxon>Novilysobacter</taxon>
    </lineage>
</organism>
<reference evidence="3 4" key="1">
    <citation type="submission" date="2020-10" db="EMBL/GenBank/DDBJ databases">
        <title>complete genome sequencing of Lysobacter sp. H21R20.</title>
        <authorList>
            <person name="Bae J.-W."/>
            <person name="Lee S.-Y."/>
        </authorList>
    </citation>
    <scope>NUCLEOTIDE SEQUENCE [LARGE SCALE GENOMIC DNA]</scope>
    <source>
        <strain evidence="3 4">H21R20</strain>
    </source>
</reference>
<dbReference type="Proteomes" id="UP000594059">
    <property type="component" value="Chromosome"/>
</dbReference>
<sequence>MLKSTVFCAGLIFAGSVGAQAANLTQADAQAKLTEAGYQEVRDVEMDDGFWEADARRADGTWVDVRVHPVSGKVYAEDTTPKLDAEAISKKLKAAGYTNVRDIDFDDGVWEVDARNKAGAKVDLAVDPDDGSVLSEREDH</sequence>
<dbReference type="KEGG" id="lcic:INQ41_09190"/>
<evidence type="ECO:0000256" key="1">
    <source>
        <dbReference type="SAM" id="SignalP"/>
    </source>
</evidence>
<proteinExistence type="predicted"/>